<dbReference type="EMBL" id="REGN01007812">
    <property type="protein sequence ID" value="RNA05237.1"/>
    <property type="molecule type" value="Genomic_DNA"/>
</dbReference>
<evidence type="ECO:0000313" key="3">
    <source>
        <dbReference type="Proteomes" id="UP000276133"/>
    </source>
</evidence>
<evidence type="ECO:0000256" key="1">
    <source>
        <dbReference type="SAM" id="MobiDB-lite"/>
    </source>
</evidence>
<proteinExistence type="predicted"/>
<comment type="caution">
    <text evidence="2">The sequence shown here is derived from an EMBL/GenBank/DDBJ whole genome shotgun (WGS) entry which is preliminary data.</text>
</comment>
<reference evidence="2 3" key="1">
    <citation type="journal article" date="2018" name="Sci. Rep.">
        <title>Genomic signatures of local adaptation to the degree of environmental predictability in rotifers.</title>
        <authorList>
            <person name="Franch-Gras L."/>
            <person name="Hahn C."/>
            <person name="Garcia-Roger E.M."/>
            <person name="Carmona M.J."/>
            <person name="Serra M."/>
            <person name="Gomez A."/>
        </authorList>
    </citation>
    <scope>NUCLEOTIDE SEQUENCE [LARGE SCALE GENOMIC DNA]</scope>
    <source>
        <strain evidence="2">HYR1</strain>
    </source>
</reference>
<feature type="compositionally biased region" description="Basic and acidic residues" evidence="1">
    <location>
        <begin position="64"/>
        <end position="78"/>
    </location>
</feature>
<organism evidence="2 3">
    <name type="scientific">Brachionus plicatilis</name>
    <name type="common">Marine rotifer</name>
    <name type="synonym">Brachionus muelleri</name>
    <dbReference type="NCBI Taxonomy" id="10195"/>
    <lineage>
        <taxon>Eukaryota</taxon>
        <taxon>Metazoa</taxon>
        <taxon>Spiralia</taxon>
        <taxon>Gnathifera</taxon>
        <taxon>Rotifera</taxon>
        <taxon>Eurotatoria</taxon>
        <taxon>Monogononta</taxon>
        <taxon>Pseudotrocha</taxon>
        <taxon>Ploima</taxon>
        <taxon>Brachionidae</taxon>
        <taxon>Brachionus</taxon>
    </lineage>
</organism>
<feature type="compositionally biased region" description="Basic and acidic residues" evidence="1">
    <location>
        <begin position="152"/>
        <end position="163"/>
    </location>
</feature>
<feature type="region of interest" description="Disordered" evidence="1">
    <location>
        <begin position="94"/>
        <end position="187"/>
    </location>
</feature>
<accession>A0A3M7Q1D3</accession>
<name>A0A3M7Q1D3_BRAPC</name>
<protein>
    <submittedName>
        <fullName evidence="2">Uncharacterized protein</fullName>
    </submittedName>
</protein>
<feature type="region of interest" description="Disordered" evidence="1">
    <location>
        <begin position="23"/>
        <end position="78"/>
    </location>
</feature>
<feature type="compositionally biased region" description="Basic residues" evidence="1">
    <location>
        <begin position="175"/>
        <end position="187"/>
    </location>
</feature>
<feature type="compositionally biased region" description="Basic residues" evidence="1">
    <location>
        <begin position="139"/>
        <end position="151"/>
    </location>
</feature>
<dbReference type="AlphaFoldDB" id="A0A3M7Q1D3"/>
<dbReference type="Pfam" id="PF15692">
    <property type="entry name" value="NKAP"/>
    <property type="match status" value="1"/>
</dbReference>
<evidence type="ECO:0000313" key="2">
    <source>
        <dbReference type="EMBL" id="RNA05237.1"/>
    </source>
</evidence>
<sequence length="187" mass="22076">MQRLNKQVLNGFIQQAISHNKYLEEQEMWKKKEPSLSNKRKKRHKSCEKNPKFKSPSPSDDEIKEDKPKSSRTPEELDDLKAILALYKSAKETNGEKWGHSGFQELYPDSKQSANENKKISIDNRLELINETKKDEYRKSKKKTKKTKKHRNFDDSSDTDKSSDSYSSDCDDSKKRRYKKKSKKRKK</sequence>
<keyword evidence="3" id="KW-1185">Reference proteome</keyword>
<dbReference type="OrthoDB" id="10055694at2759"/>
<feature type="compositionally biased region" description="Basic and acidic residues" evidence="1">
    <location>
        <begin position="116"/>
        <end position="138"/>
    </location>
</feature>
<gene>
    <name evidence="2" type="ORF">BpHYR1_037426</name>
</gene>
<feature type="compositionally biased region" description="Basic and acidic residues" evidence="1">
    <location>
        <begin position="23"/>
        <end position="34"/>
    </location>
</feature>
<dbReference type="Proteomes" id="UP000276133">
    <property type="component" value="Unassembled WGS sequence"/>
</dbReference>